<evidence type="ECO:0000313" key="1">
    <source>
        <dbReference type="EMBL" id="SFV61082.1"/>
    </source>
</evidence>
<sequence>MKNNKTEFQEIVKKSVTILSDDDLTENLAKTIEDNTDLDFQKSKQLVDDIAETIELVDKNYKDLKKAKEDGKTRTQWLQNKVDIVVKDLSNEAKSKFVQEIKTNLDSSNNDMLIEVFDERVDLSKKLPNDKYEDLNKKAIIDDFNRQLKDNTVLGAIINEDGTFEIDTKHKEIQAVKKYFEAKLDSDYDKQFKTAISVATEIAKNRDLFPPSLKDKTPEEITMIVDKGVTSAKVAYKLENGELNAIDAVEYMIDRNTAILNSAIVKATTKYGGVIGGKVGGFVGSIFGPSGTIAGTEIGRVVGKFAGAKVGGMINTGVKKVASVAKSVVSSVVSGVKSVAKSVGSFISSLW</sequence>
<protein>
    <submittedName>
        <fullName evidence="1">Uncharacterized protein</fullName>
    </submittedName>
</protein>
<name>A0A1W1C5S8_9ZZZZ</name>
<proteinExistence type="predicted"/>
<dbReference type="EMBL" id="FPHG01000045">
    <property type="protein sequence ID" value="SFV61082.1"/>
    <property type="molecule type" value="Genomic_DNA"/>
</dbReference>
<accession>A0A1W1C5S8</accession>
<dbReference type="AlphaFoldDB" id="A0A1W1C5S8"/>
<organism evidence="1">
    <name type="scientific">hydrothermal vent metagenome</name>
    <dbReference type="NCBI Taxonomy" id="652676"/>
    <lineage>
        <taxon>unclassified sequences</taxon>
        <taxon>metagenomes</taxon>
        <taxon>ecological metagenomes</taxon>
    </lineage>
</organism>
<gene>
    <name evidence="1" type="ORF">MNB_SV-9-633</name>
</gene>
<reference evidence="1" key="1">
    <citation type="submission" date="2016-10" db="EMBL/GenBank/DDBJ databases">
        <authorList>
            <person name="de Groot N.N."/>
        </authorList>
    </citation>
    <scope>NUCLEOTIDE SEQUENCE</scope>
</reference>